<feature type="transmembrane region" description="Helical" evidence="1">
    <location>
        <begin position="298"/>
        <end position="318"/>
    </location>
</feature>
<keyword evidence="1" id="KW-0812">Transmembrane</keyword>
<dbReference type="EMBL" id="JACJLA010000039">
    <property type="protein sequence ID" value="MBM6913724.1"/>
    <property type="molecule type" value="Genomic_DNA"/>
</dbReference>
<dbReference type="PANTHER" id="PTHR34980">
    <property type="entry name" value="INNER MEMBRANE PROTEIN-RELATED-RELATED"/>
    <property type="match status" value="1"/>
</dbReference>
<dbReference type="RefSeq" id="WP_205088560.1">
    <property type="nucleotide sequence ID" value="NZ_JACJLA010000039.1"/>
</dbReference>
<comment type="caution">
    <text evidence="2">The sequence shown here is derived from an EMBL/GenBank/DDBJ whole genome shotgun (WGS) entry which is preliminary data.</text>
</comment>
<feature type="transmembrane region" description="Helical" evidence="1">
    <location>
        <begin position="147"/>
        <end position="164"/>
    </location>
</feature>
<gene>
    <name evidence="2" type="ORF">H6A01_10445</name>
</gene>
<dbReference type="Pfam" id="PF05656">
    <property type="entry name" value="DUF805"/>
    <property type="match status" value="2"/>
</dbReference>
<feature type="transmembrane region" description="Helical" evidence="1">
    <location>
        <begin position="264"/>
        <end position="286"/>
    </location>
</feature>
<sequence length="330" mass="38834">MINYQSSSLQNEWKLFLYNVKMIRRSFLYPLYQKRINYDTYIFSIFIEFILLTNVILFFAMLERMGLLNYHQAILCTIFSQIVIYLFMIYTISRRIQDRGIPGICVIVLLLGMIYLTHYYGYPIFISIDNPIITIFSAKGKSIDLNWPYYIDGIKILAFLLCFLPDNKRKNRFGEPVERGVKLFGKSMLDFEVNMPFQKEREKDLDDLKAGGIRIINSGQLALRNVLNFRGRTTAKEFGLIGIILLICHGTMMLNIYVGKVYAINIPIDIWFILYVIFFIPSLSLFTRRLHDSYSSAIWVLFLYVPFVNLYVYILLLFGKTWRVEEGNRV</sequence>
<proteinExistence type="predicted"/>
<evidence type="ECO:0000256" key="1">
    <source>
        <dbReference type="SAM" id="Phobius"/>
    </source>
</evidence>
<name>A0ABS2GHQ3_9FIRM</name>
<keyword evidence="1" id="KW-0472">Membrane</keyword>
<feature type="transmembrane region" description="Helical" evidence="1">
    <location>
        <begin position="100"/>
        <end position="121"/>
    </location>
</feature>
<keyword evidence="1" id="KW-1133">Transmembrane helix</keyword>
<protein>
    <submittedName>
        <fullName evidence="2">DUF805 domain-containing protein</fullName>
    </submittedName>
</protein>
<feature type="transmembrane region" description="Helical" evidence="1">
    <location>
        <begin position="68"/>
        <end position="88"/>
    </location>
</feature>
<feature type="transmembrane region" description="Helical" evidence="1">
    <location>
        <begin position="238"/>
        <end position="258"/>
    </location>
</feature>
<evidence type="ECO:0000313" key="2">
    <source>
        <dbReference type="EMBL" id="MBM6913724.1"/>
    </source>
</evidence>
<dbReference type="InterPro" id="IPR008523">
    <property type="entry name" value="DUF805"/>
</dbReference>
<feature type="transmembrane region" description="Helical" evidence="1">
    <location>
        <begin position="41"/>
        <end position="62"/>
    </location>
</feature>
<evidence type="ECO:0000313" key="3">
    <source>
        <dbReference type="Proteomes" id="UP000707138"/>
    </source>
</evidence>
<keyword evidence="3" id="KW-1185">Reference proteome</keyword>
<organism evidence="2 3">
    <name type="scientific">Veillonella magna</name>
    <dbReference type="NCBI Taxonomy" id="464322"/>
    <lineage>
        <taxon>Bacteria</taxon>
        <taxon>Bacillati</taxon>
        <taxon>Bacillota</taxon>
        <taxon>Negativicutes</taxon>
        <taxon>Veillonellales</taxon>
        <taxon>Veillonellaceae</taxon>
        <taxon>Veillonella</taxon>
    </lineage>
</organism>
<accession>A0ABS2GHQ3</accession>
<reference evidence="2 3" key="1">
    <citation type="journal article" date="2021" name="Sci. Rep.">
        <title>The distribution of antibiotic resistance genes in chicken gut microbiota commensals.</title>
        <authorList>
            <person name="Juricova H."/>
            <person name="Matiasovicova J."/>
            <person name="Kubasova T."/>
            <person name="Cejkova D."/>
            <person name="Rychlik I."/>
        </authorList>
    </citation>
    <scope>NUCLEOTIDE SEQUENCE [LARGE SCALE GENOMIC DNA]</scope>
    <source>
        <strain evidence="2 3">An537</strain>
    </source>
</reference>
<dbReference type="Proteomes" id="UP000707138">
    <property type="component" value="Unassembled WGS sequence"/>
</dbReference>